<feature type="compositionally biased region" description="Low complexity" evidence="1">
    <location>
        <begin position="606"/>
        <end position="615"/>
    </location>
</feature>
<dbReference type="InterPro" id="IPR036322">
    <property type="entry name" value="WD40_repeat_dom_sf"/>
</dbReference>
<dbReference type="Pfam" id="PF10313">
    <property type="entry name" value="DUF2415"/>
    <property type="match status" value="1"/>
</dbReference>
<feature type="compositionally biased region" description="Polar residues" evidence="1">
    <location>
        <begin position="480"/>
        <end position="490"/>
    </location>
</feature>
<gene>
    <name evidence="3" type="ORF">LAME_0G11848G</name>
</gene>
<feature type="domain" description="DUF2415" evidence="2">
    <location>
        <begin position="387"/>
        <end position="426"/>
    </location>
</feature>
<proteinExistence type="predicted"/>
<feature type="region of interest" description="Disordered" evidence="1">
    <location>
        <begin position="81"/>
        <end position="111"/>
    </location>
</feature>
<organism evidence="3 4">
    <name type="scientific">Lachancea meyersii CBS 8951</name>
    <dbReference type="NCBI Taxonomy" id="1266667"/>
    <lineage>
        <taxon>Eukaryota</taxon>
        <taxon>Fungi</taxon>
        <taxon>Dikarya</taxon>
        <taxon>Ascomycota</taxon>
        <taxon>Saccharomycotina</taxon>
        <taxon>Saccharomycetes</taxon>
        <taxon>Saccharomycetales</taxon>
        <taxon>Saccharomycetaceae</taxon>
        <taxon>Lachancea</taxon>
    </lineage>
</organism>
<protein>
    <submittedName>
        <fullName evidence="3">LAME_0G11848g1_1</fullName>
    </submittedName>
</protein>
<dbReference type="PANTHER" id="PTHR43991">
    <property type="entry name" value="WD REPEAT PROTEIN (AFU_ORTHOLOGUE AFUA_8G05640)-RELATED"/>
    <property type="match status" value="1"/>
</dbReference>
<evidence type="ECO:0000259" key="2">
    <source>
        <dbReference type="Pfam" id="PF10313"/>
    </source>
</evidence>
<accession>A0A1G4K9I2</accession>
<evidence type="ECO:0000313" key="4">
    <source>
        <dbReference type="Proteomes" id="UP000191144"/>
    </source>
</evidence>
<feature type="region of interest" description="Disordered" evidence="1">
    <location>
        <begin position="606"/>
        <end position="634"/>
    </location>
</feature>
<dbReference type="OrthoDB" id="418169at2759"/>
<evidence type="ECO:0000256" key="1">
    <source>
        <dbReference type="SAM" id="MobiDB-lite"/>
    </source>
</evidence>
<sequence>MTIQEDLSSLGLANESRWGSSKVFQNYLMPSLKLYDTRVSINHWQLRDCVKHSSSEPGKIYYIYDYSIRVLDTRANSSGTKLRSNRVAIRDRKRRSSSPKRPAKGQMRSPSKQLIEFDFKSRCFQERNGLLVSGGLMGPDDTGNWNQVFRHTLSTPSRNTATTDSCRNSIQPIKISSSSVLSDPNSYSNCDSWKGVLSLYNEESDTCFTYRLGQYINNCVLLHPKTTQQYDLFACNNDAHLYQCDVSNRGIELTKRYSDLKFSLNNAALSHDGKTLITSGDSSKFAIYHQNEMTSFFSLRYDSQPQWGSSFIRNKRIPRYAMPDRSGFVDNIYEVPGGDHGFYSSFSENDMLFATVFQNGTCWVYDARKMESPIAEINSTRKYTQNGAFRVCKFSEGMDDLLFVSEHHGRVHVVDTRNFMNHQVIMIPEYNNSLSEDKESVVSSRRSSLPAQLNDPHTTLASSIPVSELQPQLVPYPKAMTSTSNGLDTNTEVDEVPESENLGRRSRRASYFRVRRFSTSSATPSVSLESIDPSILDSRYTAQNYRAVDNYNYVSEMLQESGANNDSSNSATLQGNNGVFLENDVEEVEAYGDVHDRTGHSLLSRTRPQTSRTSTGVLHYSRGSDLSANSSDENSISGIDWMEDEEGSSLVIGTDYGIIKWKINSWARRSFPSYDFC</sequence>
<keyword evidence="4" id="KW-1185">Reference proteome</keyword>
<reference evidence="4" key="1">
    <citation type="submission" date="2016-03" db="EMBL/GenBank/DDBJ databases">
        <authorList>
            <person name="Devillers Hugo."/>
        </authorList>
    </citation>
    <scope>NUCLEOTIDE SEQUENCE [LARGE SCALE GENOMIC DNA]</scope>
</reference>
<feature type="compositionally biased region" description="Basic residues" evidence="1">
    <location>
        <begin position="91"/>
        <end position="103"/>
    </location>
</feature>
<evidence type="ECO:0000313" key="3">
    <source>
        <dbReference type="EMBL" id="SCV00763.1"/>
    </source>
</evidence>
<dbReference type="PANTHER" id="PTHR43991:SF9">
    <property type="entry name" value="DUF2415 DOMAIN-CONTAINING PROTEIN"/>
    <property type="match status" value="1"/>
</dbReference>
<dbReference type="AlphaFoldDB" id="A0A1G4K9I2"/>
<dbReference type="InterPro" id="IPR015943">
    <property type="entry name" value="WD40/YVTN_repeat-like_dom_sf"/>
</dbReference>
<feature type="compositionally biased region" description="Polar residues" evidence="1">
    <location>
        <begin position="624"/>
        <end position="634"/>
    </location>
</feature>
<dbReference type="SUPFAM" id="SSF50978">
    <property type="entry name" value="WD40 repeat-like"/>
    <property type="match status" value="1"/>
</dbReference>
<name>A0A1G4K9I2_9SACH</name>
<dbReference type="InterPro" id="IPR019417">
    <property type="entry name" value="DUF2415"/>
</dbReference>
<dbReference type="EMBL" id="LT598484">
    <property type="protein sequence ID" value="SCV00763.1"/>
    <property type="molecule type" value="Genomic_DNA"/>
</dbReference>
<dbReference type="Proteomes" id="UP000191144">
    <property type="component" value="Chromosome G"/>
</dbReference>
<dbReference type="Gene3D" id="2.130.10.10">
    <property type="entry name" value="YVTN repeat-like/Quinoprotein amine dehydrogenase"/>
    <property type="match status" value="1"/>
</dbReference>
<feature type="region of interest" description="Disordered" evidence="1">
    <location>
        <begin position="480"/>
        <end position="502"/>
    </location>
</feature>